<dbReference type="SMART" id="SM00336">
    <property type="entry name" value="BBOX"/>
    <property type="match status" value="1"/>
</dbReference>
<dbReference type="PROSITE" id="PS50119">
    <property type="entry name" value="ZF_BBOX"/>
    <property type="match status" value="1"/>
</dbReference>
<keyword evidence="1" id="KW-0863">Zinc-finger</keyword>
<dbReference type="InterPro" id="IPR047153">
    <property type="entry name" value="TRIM45/56/19-like"/>
</dbReference>
<evidence type="ECO:0000313" key="3">
    <source>
        <dbReference type="EMBL" id="CUG87377.1"/>
    </source>
</evidence>
<reference evidence="4" key="1">
    <citation type="submission" date="2015-09" db="EMBL/GenBank/DDBJ databases">
        <authorList>
            <consortium name="Pathogen Informatics"/>
        </authorList>
    </citation>
    <scope>NUCLEOTIDE SEQUENCE [LARGE SCALE GENOMIC DNA]</scope>
    <source>
        <strain evidence="4">Lake Konstanz</strain>
    </source>
</reference>
<dbReference type="EMBL" id="CYKH01001507">
    <property type="protein sequence ID" value="CUG87377.1"/>
    <property type="molecule type" value="Genomic_DNA"/>
</dbReference>
<gene>
    <name evidence="3" type="ORF">BSAL_09845</name>
</gene>
<dbReference type="Proteomes" id="UP000051952">
    <property type="component" value="Unassembled WGS sequence"/>
</dbReference>
<organism evidence="3 4">
    <name type="scientific">Bodo saltans</name>
    <name type="common">Flagellated protozoan</name>
    <dbReference type="NCBI Taxonomy" id="75058"/>
    <lineage>
        <taxon>Eukaryota</taxon>
        <taxon>Discoba</taxon>
        <taxon>Euglenozoa</taxon>
        <taxon>Kinetoplastea</taxon>
        <taxon>Metakinetoplastina</taxon>
        <taxon>Eubodonida</taxon>
        <taxon>Bodonidae</taxon>
        <taxon>Bodo</taxon>
    </lineage>
</organism>
<keyword evidence="4" id="KW-1185">Reference proteome</keyword>
<dbReference type="PANTHER" id="PTHR25462">
    <property type="entry name" value="BONUS, ISOFORM C-RELATED"/>
    <property type="match status" value="1"/>
</dbReference>
<protein>
    <submittedName>
        <fullName evidence="3">Zinc finger protein, putative</fullName>
    </submittedName>
</protein>
<name>A0A0S4J7B5_BODSA</name>
<dbReference type="Pfam" id="PF00643">
    <property type="entry name" value="zf-B_box"/>
    <property type="match status" value="1"/>
</dbReference>
<evidence type="ECO:0000259" key="2">
    <source>
        <dbReference type="PROSITE" id="PS50119"/>
    </source>
</evidence>
<feature type="domain" description="B box-type" evidence="2">
    <location>
        <begin position="5"/>
        <end position="46"/>
    </location>
</feature>
<dbReference type="Gene3D" id="3.30.160.60">
    <property type="entry name" value="Classic Zinc Finger"/>
    <property type="match status" value="1"/>
</dbReference>
<sequence>MEPTTEFLSCSEHTGHRVSSYCQQCKRPICAVCCAIDHSGHTVMALTDLMVECLGSLNEDIAKNEAAVQTLINLANEVGPSTTMLDQYIDRELNSMDSTLEAKRRSLHTEVDQRAQEARRQLQEELAWVERELHTLTTGAAVLDCLSKRHGVVEDDLGGLISEAMSFDEFMSHVDAPLHDPPRMLEMLGLQLPTQSLQEVCDLISWTNITAEPTRQIFPTT</sequence>
<dbReference type="SUPFAM" id="SSF57845">
    <property type="entry name" value="B-box zinc-binding domain"/>
    <property type="match status" value="1"/>
</dbReference>
<keyword evidence="1" id="KW-0479">Metal-binding</keyword>
<proteinExistence type="predicted"/>
<dbReference type="VEuPathDB" id="TriTrypDB:BSAL_09845"/>
<evidence type="ECO:0000256" key="1">
    <source>
        <dbReference type="PROSITE-ProRule" id="PRU00024"/>
    </source>
</evidence>
<accession>A0A0S4J7B5</accession>
<dbReference type="PANTHER" id="PTHR25462:SF296">
    <property type="entry name" value="MEIOTIC P26, ISOFORM F"/>
    <property type="match status" value="1"/>
</dbReference>
<evidence type="ECO:0000313" key="4">
    <source>
        <dbReference type="Proteomes" id="UP000051952"/>
    </source>
</evidence>
<dbReference type="InterPro" id="IPR000315">
    <property type="entry name" value="Znf_B-box"/>
</dbReference>
<dbReference type="GO" id="GO:0008270">
    <property type="term" value="F:zinc ion binding"/>
    <property type="evidence" value="ECO:0007669"/>
    <property type="project" value="UniProtKB-KW"/>
</dbReference>
<keyword evidence="1" id="KW-0862">Zinc</keyword>
<dbReference type="AlphaFoldDB" id="A0A0S4J7B5"/>